<dbReference type="EMBL" id="APAU02000172">
    <property type="protein sequence ID" value="EUB55278.1"/>
    <property type="molecule type" value="Genomic_DNA"/>
</dbReference>
<name>W6U2I3_ECHGR</name>
<reference evidence="1 2" key="1">
    <citation type="journal article" date="2013" name="Nat. Genet.">
        <title>The genome of the hydatid tapeworm Echinococcus granulosus.</title>
        <authorList>
            <person name="Zheng H."/>
            <person name="Zhang W."/>
            <person name="Zhang L."/>
            <person name="Zhang Z."/>
            <person name="Li J."/>
            <person name="Lu G."/>
            <person name="Zhu Y."/>
            <person name="Wang Y."/>
            <person name="Huang Y."/>
            <person name="Liu J."/>
            <person name="Kang H."/>
            <person name="Chen J."/>
            <person name="Wang L."/>
            <person name="Chen A."/>
            <person name="Yu S."/>
            <person name="Gao Z."/>
            <person name="Jin L."/>
            <person name="Gu W."/>
            <person name="Wang Z."/>
            <person name="Zhao L."/>
            <person name="Shi B."/>
            <person name="Wen H."/>
            <person name="Lin R."/>
            <person name="Jones M.K."/>
            <person name="Brejova B."/>
            <person name="Vinar T."/>
            <person name="Zhao G."/>
            <person name="McManus D.P."/>
            <person name="Chen Z."/>
            <person name="Zhou Y."/>
            <person name="Wang S."/>
        </authorList>
    </citation>
    <scope>NUCLEOTIDE SEQUENCE [LARGE SCALE GENOMIC DNA]</scope>
</reference>
<accession>W6U2I3</accession>
<dbReference type="AlphaFoldDB" id="W6U2I3"/>
<comment type="caution">
    <text evidence="1">The sequence shown here is derived from an EMBL/GenBank/DDBJ whole genome shotgun (WGS) entry which is preliminary data.</text>
</comment>
<dbReference type="GeneID" id="36345594"/>
<evidence type="ECO:0000313" key="2">
    <source>
        <dbReference type="Proteomes" id="UP000019149"/>
    </source>
</evidence>
<keyword evidence="2" id="KW-1185">Reference proteome</keyword>
<organism evidence="1 2">
    <name type="scientific">Echinococcus granulosus</name>
    <name type="common">Hydatid tapeworm</name>
    <dbReference type="NCBI Taxonomy" id="6210"/>
    <lineage>
        <taxon>Eukaryota</taxon>
        <taxon>Metazoa</taxon>
        <taxon>Spiralia</taxon>
        <taxon>Lophotrochozoa</taxon>
        <taxon>Platyhelminthes</taxon>
        <taxon>Cestoda</taxon>
        <taxon>Eucestoda</taxon>
        <taxon>Cyclophyllidea</taxon>
        <taxon>Taeniidae</taxon>
        <taxon>Echinococcus</taxon>
        <taxon>Echinococcus granulosus group</taxon>
    </lineage>
</organism>
<dbReference type="CTD" id="36345594"/>
<protein>
    <submittedName>
        <fullName evidence="1">Uncharacterized protein</fullName>
    </submittedName>
</protein>
<sequence length="66" mass="7291">MPSDESTLVTALRSSYYQDRASLHNHYTRSKKTGFLIMISGSTPNARTFTDSTCAATECILGRCRA</sequence>
<proteinExistence type="predicted"/>
<gene>
    <name evidence="1" type="ORF">EGR_09879</name>
</gene>
<dbReference type="RefSeq" id="XP_024346474.1">
    <property type="nucleotide sequence ID" value="XM_024499128.1"/>
</dbReference>
<dbReference type="Proteomes" id="UP000019149">
    <property type="component" value="Unassembled WGS sequence"/>
</dbReference>
<dbReference type="KEGG" id="egl:EGR_09879"/>
<evidence type="ECO:0000313" key="1">
    <source>
        <dbReference type="EMBL" id="EUB55278.1"/>
    </source>
</evidence>